<reference evidence="4 5" key="1">
    <citation type="submission" date="2023-03" db="EMBL/GenBank/DDBJ databases">
        <title>Bacillus Genome Sequencing.</title>
        <authorList>
            <person name="Dunlap C."/>
        </authorList>
    </citation>
    <scope>NUCLEOTIDE SEQUENCE [LARGE SCALE GENOMIC DNA]</scope>
    <source>
        <strain evidence="4 5">NRS-52</strain>
    </source>
</reference>
<dbReference type="Pfam" id="PF08240">
    <property type="entry name" value="ADH_N"/>
    <property type="match status" value="1"/>
</dbReference>
<dbReference type="PANTHER" id="PTHR48106">
    <property type="entry name" value="QUINONE OXIDOREDUCTASE PIG3-RELATED"/>
    <property type="match status" value="1"/>
</dbReference>
<dbReference type="InterPro" id="IPR011032">
    <property type="entry name" value="GroES-like_sf"/>
</dbReference>
<dbReference type="GO" id="GO:0016491">
    <property type="term" value="F:oxidoreductase activity"/>
    <property type="evidence" value="ECO:0007669"/>
    <property type="project" value="UniProtKB-KW"/>
</dbReference>
<dbReference type="SMART" id="SM00829">
    <property type="entry name" value="PKS_ER"/>
    <property type="match status" value="1"/>
</dbReference>
<evidence type="ECO:0000313" key="5">
    <source>
        <dbReference type="Proteomes" id="UP001343257"/>
    </source>
</evidence>
<name>A0ABU6PLM8_9BACL</name>
<dbReference type="Gene3D" id="3.40.50.720">
    <property type="entry name" value="NAD(P)-binding Rossmann-like Domain"/>
    <property type="match status" value="1"/>
</dbReference>
<feature type="domain" description="Enoyl reductase (ER)" evidence="3">
    <location>
        <begin position="10"/>
        <end position="323"/>
    </location>
</feature>
<dbReference type="InterPro" id="IPR013149">
    <property type="entry name" value="ADH-like_C"/>
</dbReference>
<comment type="caution">
    <text evidence="4">The sequence shown here is derived from an EMBL/GenBank/DDBJ whole genome shotgun (WGS) entry which is preliminary data.</text>
</comment>
<dbReference type="Gene3D" id="3.90.180.10">
    <property type="entry name" value="Medium-chain alcohol dehydrogenases, catalytic domain"/>
    <property type="match status" value="1"/>
</dbReference>
<evidence type="ECO:0000256" key="1">
    <source>
        <dbReference type="ARBA" id="ARBA00022857"/>
    </source>
</evidence>
<evidence type="ECO:0000256" key="2">
    <source>
        <dbReference type="ARBA" id="ARBA00023002"/>
    </source>
</evidence>
<dbReference type="SUPFAM" id="SSF51735">
    <property type="entry name" value="NAD(P)-binding Rossmann-fold domains"/>
    <property type="match status" value="1"/>
</dbReference>
<keyword evidence="1" id="KW-0521">NADP</keyword>
<dbReference type="InterPro" id="IPR036291">
    <property type="entry name" value="NAD(P)-bd_dom_sf"/>
</dbReference>
<dbReference type="InterPro" id="IPR002364">
    <property type="entry name" value="Quin_OxRdtase/zeta-crystal_CS"/>
</dbReference>
<dbReference type="InterPro" id="IPR020843">
    <property type="entry name" value="ER"/>
</dbReference>
<evidence type="ECO:0000259" key="3">
    <source>
        <dbReference type="SMART" id="SM00829"/>
    </source>
</evidence>
<dbReference type="SUPFAM" id="SSF50129">
    <property type="entry name" value="GroES-like"/>
    <property type="match status" value="1"/>
</dbReference>
<protein>
    <submittedName>
        <fullName evidence="4">NADPH:quinone oxidoreductase family protein</fullName>
        <ecNumber evidence="4">1.-.-.-</ecNumber>
    </submittedName>
</protein>
<evidence type="ECO:0000313" key="4">
    <source>
        <dbReference type="EMBL" id="MED5015759.1"/>
    </source>
</evidence>
<dbReference type="Proteomes" id="UP001343257">
    <property type="component" value="Unassembled WGS sequence"/>
</dbReference>
<dbReference type="EMBL" id="JARTLD010000001">
    <property type="protein sequence ID" value="MED5015759.1"/>
    <property type="molecule type" value="Genomic_DNA"/>
</dbReference>
<gene>
    <name evidence="4" type="ORF">P9847_00390</name>
</gene>
<proteinExistence type="predicted"/>
<dbReference type="Pfam" id="PF00107">
    <property type="entry name" value="ADH_zinc_N"/>
    <property type="match status" value="1"/>
</dbReference>
<dbReference type="InterPro" id="IPR013154">
    <property type="entry name" value="ADH-like_N"/>
</dbReference>
<sequence length="325" mass="34641">MKAIVVEELGSAQNMKYKEMDKPVISPKQVMIRVHTTSVNYADIKSRYGKKGARKLPFVPGLEASGIVEEIGDEVTAFRRGDRVLAFPPQGSYAEYVAADENLTFAVPDQVDLETAGACGIVSFLSCELLGEVARIQPGESVLVHAAAGGVGSTAIQVAKALGAGLVIGTVGSESKVKAALEAGADHVLCFERGKPLAEQVQQWTKGRGADIVLDSVGGELTQAGMDALAQYGRLVVFGNSSGEYGRIDTGNLHTSCRSVLGYSLGTTRKERPDSLRNTAALVFRLMETGKLQVHIGKRFPLNEAPLAHEWVESRKSTGKVILSL</sequence>
<dbReference type="RefSeq" id="WP_328274448.1">
    <property type="nucleotide sequence ID" value="NZ_JARTLD010000001.1"/>
</dbReference>
<accession>A0ABU6PLM8</accession>
<keyword evidence="5" id="KW-1185">Reference proteome</keyword>
<organism evidence="4 5">
    <name type="scientific">Paenibacillus chibensis</name>
    <dbReference type="NCBI Taxonomy" id="59846"/>
    <lineage>
        <taxon>Bacteria</taxon>
        <taxon>Bacillati</taxon>
        <taxon>Bacillota</taxon>
        <taxon>Bacilli</taxon>
        <taxon>Bacillales</taxon>
        <taxon>Paenibacillaceae</taxon>
        <taxon>Paenibacillus</taxon>
    </lineage>
</organism>
<dbReference type="CDD" id="cd08241">
    <property type="entry name" value="QOR1"/>
    <property type="match status" value="1"/>
</dbReference>
<dbReference type="PANTHER" id="PTHR48106:SF13">
    <property type="entry name" value="QUINONE OXIDOREDUCTASE-RELATED"/>
    <property type="match status" value="1"/>
</dbReference>
<keyword evidence="2 4" id="KW-0560">Oxidoreductase</keyword>
<dbReference type="EC" id="1.-.-.-" evidence="4"/>
<dbReference type="PROSITE" id="PS01162">
    <property type="entry name" value="QOR_ZETA_CRYSTAL"/>
    <property type="match status" value="1"/>
</dbReference>